<reference evidence="1" key="1">
    <citation type="submission" date="2025-08" db="UniProtKB">
        <authorList>
            <consortium name="Ensembl"/>
        </authorList>
    </citation>
    <scope>IDENTIFICATION</scope>
</reference>
<keyword evidence="2" id="KW-1185">Reference proteome</keyword>
<organism evidence="1 2">
    <name type="scientific">Amazona collaria</name>
    <name type="common">yellow-billed parrot</name>
    <dbReference type="NCBI Taxonomy" id="241587"/>
    <lineage>
        <taxon>Eukaryota</taxon>
        <taxon>Metazoa</taxon>
        <taxon>Chordata</taxon>
        <taxon>Craniata</taxon>
        <taxon>Vertebrata</taxon>
        <taxon>Euteleostomi</taxon>
        <taxon>Archelosauria</taxon>
        <taxon>Archosauria</taxon>
        <taxon>Dinosauria</taxon>
        <taxon>Saurischia</taxon>
        <taxon>Theropoda</taxon>
        <taxon>Coelurosauria</taxon>
        <taxon>Aves</taxon>
        <taxon>Neognathae</taxon>
        <taxon>Neoaves</taxon>
        <taxon>Telluraves</taxon>
        <taxon>Australaves</taxon>
        <taxon>Psittaciformes</taxon>
        <taxon>Psittacidae</taxon>
        <taxon>Amazona</taxon>
    </lineage>
</organism>
<evidence type="ECO:0000313" key="2">
    <source>
        <dbReference type="Proteomes" id="UP000694522"/>
    </source>
</evidence>
<reference evidence="1" key="2">
    <citation type="submission" date="2025-09" db="UniProtKB">
        <authorList>
            <consortium name="Ensembl"/>
        </authorList>
    </citation>
    <scope>IDENTIFICATION</scope>
</reference>
<proteinExistence type="predicted"/>
<dbReference type="Ensembl" id="ENSACOT00000015085.1">
    <property type="protein sequence ID" value="ENSACOP00000014574.1"/>
    <property type="gene ID" value="ENSACOG00000010149.1"/>
</dbReference>
<accession>A0A8B9IY27</accession>
<protein>
    <submittedName>
        <fullName evidence="1">Uncharacterized protein</fullName>
    </submittedName>
</protein>
<evidence type="ECO:0000313" key="1">
    <source>
        <dbReference type="Ensembl" id="ENSACOP00000014574.1"/>
    </source>
</evidence>
<name>A0A8B9IY27_9PSIT</name>
<dbReference type="Proteomes" id="UP000694522">
    <property type="component" value="Unplaced"/>
</dbReference>
<dbReference type="AlphaFoldDB" id="A0A8B9IY27"/>
<sequence length="116" mass="13455">MGLTNYFKILCTDLDHSPLLKCLPKVHSKGVAKRRYTSLLCWVVNKLLYYLKTNTENNQVKLALTFLFLSRCLRTATAFLIKCPFDLRILKILFPVTKESGLFWPACRSVPLHHQK</sequence>